<dbReference type="Gene3D" id="3.40.50.150">
    <property type="entry name" value="Vaccinia Virus protein VP39"/>
    <property type="match status" value="2"/>
</dbReference>
<gene>
    <name evidence="3" type="ORF">GGQ99_004779</name>
</gene>
<name>A0ABR6LAF7_9HYPH</name>
<evidence type="ECO:0008006" key="5">
    <source>
        <dbReference type="Google" id="ProtNLM"/>
    </source>
</evidence>
<organism evidence="3 4">
    <name type="scientific">Aminobacter niigataensis</name>
    <dbReference type="NCBI Taxonomy" id="83265"/>
    <lineage>
        <taxon>Bacteria</taxon>
        <taxon>Pseudomonadati</taxon>
        <taxon>Pseudomonadota</taxon>
        <taxon>Alphaproteobacteria</taxon>
        <taxon>Hyphomicrobiales</taxon>
        <taxon>Phyllobacteriaceae</taxon>
        <taxon>Aminobacter</taxon>
    </lineage>
</organism>
<dbReference type="InterPro" id="IPR001091">
    <property type="entry name" value="RM_Methyltransferase"/>
</dbReference>
<accession>A0ABR6LAF7</accession>
<dbReference type="SUPFAM" id="SSF53335">
    <property type="entry name" value="S-adenosyl-L-methionine-dependent methyltransferases"/>
    <property type="match status" value="1"/>
</dbReference>
<evidence type="ECO:0000313" key="4">
    <source>
        <dbReference type="Proteomes" id="UP000539538"/>
    </source>
</evidence>
<keyword evidence="1" id="KW-0489">Methyltransferase</keyword>
<keyword evidence="2" id="KW-0808">Transferase</keyword>
<evidence type="ECO:0000313" key="3">
    <source>
        <dbReference type="EMBL" id="MBB4652995.1"/>
    </source>
</evidence>
<dbReference type="Proteomes" id="UP000539538">
    <property type="component" value="Unassembled WGS sequence"/>
</dbReference>
<reference evidence="3 4" key="1">
    <citation type="submission" date="2020-08" db="EMBL/GenBank/DDBJ databases">
        <title>Genomic Encyclopedia of Type Strains, Phase IV (KMG-IV): sequencing the most valuable type-strain genomes for metagenomic binning, comparative biology and taxonomic classification.</title>
        <authorList>
            <person name="Goeker M."/>
        </authorList>
    </citation>
    <scope>NUCLEOTIDE SEQUENCE [LARGE SCALE GENOMIC DNA]</scope>
    <source>
        <strain evidence="3 4">DSM 7050</strain>
    </source>
</reference>
<dbReference type="PRINTS" id="PR00508">
    <property type="entry name" value="S21N4MTFRASE"/>
</dbReference>
<dbReference type="RefSeq" id="WP_183264393.1">
    <property type="nucleotide sequence ID" value="NZ_BAAAVZ010000026.1"/>
</dbReference>
<dbReference type="InterPro" id="IPR029063">
    <property type="entry name" value="SAM-dependent_MTases_sf"/>
</dbReference>
<evidence type="ECO:0000256" key="1">
    <source>
        <dbReference type="ARBA" id="ARBA00022603"/>
    </source>
</evidence>
<keyword evidence="4" id="KW-1185">Reference proteome</keyword>
<proteinExistence type="predicted"/>
<comment type="caution">
    <text evidence="3">The sequence shown here is derived from an EMBL/GenBank/DDBJ whole genome shotgun (WGS) entry which is preliminary data.</text>
</comment>
<protein>
    <recommendedName>
        <fullName evidence="5">Methyltransferase</fullName>
    </recommendedName>
</protein>
<evidence type="ECO:0000256" key="2">
    <source>
        <dbReference type="ARBA" id="ARBA00022679"/>
    </source>
</evidence>
<sequence length="291" mass="32017">MSRSKKADAQISGGGGGAWAEFNAKAAERRRKSKVAAGLVFGEMKFDDGSARTLNGTSIFDPVLCELAYRWFCPVGGLVIDPFAGGSVRGIVASRLGRAYFGVDLRPEQIEANRKQAERICSDPFPEWVEGDSTNVRDLIGGRRGDFLFSCPPYADLERYSDDPRDLSTMEYEDFRATYRKIVAASCDLLEPDRFACFVVGDVRDRQGLYRNFIGHTVEAFEDAGLPLYNEAILVTQAGSLPIRAGKQFVTSRKLGKTHQNCLVFVKGDPRKATEACGDVEFGEIEEGAPE</sequence>
<dbReference type="EMBL" id="JACHOT010000009">
    <property type="protein sequence ID" value="MBB4652995.1"/>
    <property type="molecule type" value="Genomic_DNA"/>
</dbReference>